<feature type="coiled-coil region" evidence="1">
    <location>
        <begin position="486"/>
        <end position="533"/>
    </location>
</feature>
<protein>
    <submittedName>
        <fullName evidence="2">Uncharacterized protein</fullName>
    </submittedName>
</protein>
<dbReference type="OMA" id="RIEQFQE"/>
<evidence type="ECO:0000256" key="1">
    <source>
        <dbReference type="SAM" id="Coils"/>
    </source>
</evidence>
<keyword evidence="1" id="KW-0175">Coiled coil</keyword>
<name>A0A8S1KUG8_PARPR</name>
<accession>A0A8S1KUG8</accession>
<proteinExistence type="predicted"/>
<feature type="coiled-coil region" evidence="1">
    <location>
        <begin position="267"/>
        <end position="381"/>
    </location>
</feature>
<dbReference type="Proteomes" id="UP000688137">
    <property type="component" value="Unassembled WGS sequence"/>
</dbReference>
<dbReference type="EMBL" id="CAJJDM010000027">
    <property type="protein sequence ID" value="CAD8058878.1"/>
    <property type="molecule type" value="Genomic_DNA"/>
</dbReference>
<evidence type="ECO:0000313" key="2">
    <source>
        <dbReference type="EMBL" id="CAD8058878.1"/>
    </source>
</evidence>
<sequence length="547" mass="66055">MIDYIKETGDFLITKQGSMSSFQQNSESSPKNLLGSHKQFRFPTISNALLKSAIEANYLEADQKNNIIRNPNQLTVFRMHFDTNSPRTQAAMEMLKLHVEDLQVKDYEEFYQKRKDPLQNLISYLQYVTNKYKILNEILKKRNQIKHIQSQVSKQMNSKNIKFKDESISIEQTESKKHFYEDGHSSILSANQKKELFDKKLIKAQENYNKFLNLVHDQINKQDEYYSKTAPEMYQKAERLKQKQLELVRKKLRRNHLKVDQICQKAKKEEQTQYREHQKLVQELEKDHNLHQERKQKQLQQAQEELLEQLRKKEEKEKERQLKRQMQMNLEQSMIDQVMDSIKKKADYMNDYLHKKQEEDKKRHHQNLKIFEEKQKKLQESYIQKDNQNVQTYFSKSTQRQIQINKHEISQLKQQKSLSLKNSRIMKRIEQFQESLDQKRFEELNSKLQETDEKLEGGLKRHQSLLDLRKHNLSQKNEHRFKLAKQKQMENMLEKIHKQNKILSKNLEITLKNDKLKQEQEFLEKYKKEQLQDHVIQRNILAQKLSS</sequence>
<organism evidence="2 3">
    <name type="scientific">Paramecium primaurelia</name>
    <dbReference type="NCBI Taxonomy" id="5886"/>
    <lineage>
        <taxon>Eukaryota</taxon>
        <taxon>Sar</taxon>
        <taxon>Alveolata</taxon>
        <taxon>Ciliophora</taxon>
        <taxon>Intramacronucleata</taxon>
        <taxon>Oligohymenophorea</taxon>
        <taxon>Peniculida</taxon>
        <taxon>Parameciidae</taxon>
        <taxon>Paramecium</taxon>
    </lineage>
</organism>
<reference evidence="2" key="1">
    <citation type="submission" date="2021-01" db="EMBL/GenBank/DDBJ databases">
        <authorList>
            <consortium name="Genoscope - CEA"/>
            <person name="William W."/>
        </authorList>
    </citation>
    <scope>NUCLEOTIDE SEQUENCE</scope>
</reference>
<comment type="caution">
    <text evidence="2">The sequence shown here is derived from an EMBL/GenBank/DDBJ whole genome shotgun (WGS) entry which is preliminary data.</text>
</comment>
<keyword evidence="3" id="KW-1185">Reference proteome</keyword>
<dbReference type="AlphaFoldDB" id="A0A8S1KUG8"/>
<evidence type="ECO:0000313" key="3">
    <source>
        <dbReference type="Proteomes" id="UP000688137"/>
    </source>
</evidence>
<gene>
    <name evidence="2" type="ORF">PPRIM_AZ9-3.1.T0280063</name>
</gene>